<dbReference type="VEuPathDB" id="FungiDB:JI435_405780"/>
<proteinExistence type="predicted"/>
<gene>
    <name evidence="2" type="ORF">JI435_405780</name>
</gene>
<dbReference type="EMBL" id="CP069026">
    <property type="protein sequence ID" value="QRC94420.1"/>
    <property type="molecule type" value="Genomic_DNA"/>
</dbReference>
<dbReference type="Proteomes" id="UP000663193">
    <property type="component" value="Chromosome 4"/>
</dbReference>
<sequence>MDIIQLHTKHHHNPASPSSDVGLEKKSLPYTKLSSISNKCGIVQIEYLSYEHVAGVKSE</sequence>
<organism evidence="2 3">
    <name type="scientific">Phaeosphaeria nodorum (strain SN15 / ATCC MYA-4574 / FGSC 10173)</name>
    <name type="common">Glume blotch fungus</name>
    <name type="synonym">Parastagonospora nodorum</name>
    <dbReference type="NCBI Taxonomy" id="321614"/>
    <lineage>
        <taxon>Eukaryota</taxon>
        <taxon>Fungi</taxon>
        <taxon>Dikarya</taxon>
        <taxon>Ascomycota</taxon>
        <taxon>Pezizomycotina</taxon>
        <taxon>Dothideomycetes</taxon>
        <taxon>Pleosporomycetidae</taxon>
        <taxon>Pleosporales</taxon>
        <taxon>Pleosporineae</taxon>
        <taxon>Phaeosphaeriaceae</taxon>
        <taxon>Parastagonospora</taxon>
    </lineage>
</organism>
<accession>A0A7U2EWL0</accession>
<evidence type="ECO:0000256" key="1">
    <source>
        <dbReference type="SAM" id="MobiDB-lite"/>
    </source>
</evidence>
<name>A0A7U2EWL0_PHANO</name>
<keyword evidence="3" id="KW-1185">Reference proteome</keyword>
<reference evidence="3" key="1">
    <citation type="journal article" date="2021" name="BMC Genomics">
        <title>Chromosome-level genome assembly and manually-curated proteome of model necrotroph Parastagonospora nodorum Sn15 reveals a genome-wide trove of candidate effector homologs, and redundancy of virulence-related functions within an accessory chromosome.</title>
        <authorList>
            <person name="Bertazzoni S."/>
            <person name="Jones D.A.B."/>
            <person name="Phan H.T."/>
            <person name="Tan K.-C."/>
            <person name="Hane J.K."/>
        </authorList>
    </citation>
    <scope>NUCLEOTIDE SEQUENCE [LARGE SCALE GENOMIC DNA]</scope>
    <source>
        <strain evidence="3">SN15 / ATCC MYA-4574 / FGSC 10173)</strain>
    </source>
</reference>
<feature type="region of interest" description="Disordered" evidence="1">
    <location>
        <begin position="1"/>
        <end position="23"/>
    </location>
</feature>
<dbReference type="AlphaFoldDB" id="A0A7U2EWL0"/>
<evidence type="ECO:0000313" key="2">
    <source>
        <dbReference type="EMBL" id="QRC94420.1"/>
    </source>
</evidence>
<protein>
    <submittedName>
        <fullName evidence="2">Uncharacterized protein</fullName>
    </submittedName>
</protein>
<evidence type="ECO:0000313" key="3">
    <source>
        <dbReference type="Proteomes" id="UP000663193"/>
    </source>
</evidence>